<accession>A0A0P1MS21</accession>
<protein>
    <recommendedName>
        <fullName evidence="6">Nucleotidyltransferase domain-containing protein</fullName>
    </recommendedName>
</protein>
<evidence type="ECO:0008006" key="6">
    <source>
        <dbReference type="Google" id="ProtNLM"/>
    </source>
</evidence>
<name>A0A0P1LT35_9BACT</name>
<evidence type="ECO:0000256" key="1">
    <source>
        <dbReference type="SAM" id="Coils"/>
    </source>
</evidence>
<keyword evidence="1" id="KW-0175">Coiled coil</keyword>
<accession>A0A0P1LMX4</accession>
<gene>
    <name evidence="3" type="ORF">JGI4_00823</name>
    <name evidence="2" type="ORF">JGI8_00258</name>
</gene>
<evidence type="ECO:0000313" key="3">
    <source>
        <dbReference type="EMBL" id="CUU03716.1"/>
    </source>
</evidence>
<accession>A0A0P1LT35</accession>
<dbReference type="SUPFAM" id="SSF81301">
    <property type="entry name" value="Nucleotidyltransferase"/>
    <property type="match status" value="1"/>
</dbReference>
<accession>A0A0P1LDF9</accession>
<dbReference type="OrthoDB" id="645383at2"/>
<proteinExistence type="predicted"/>
<accession>A0A0N7MP25</accession>
<dbReference type="InterPro" id="IPR043519">
    <property type="entry name" value="NT_sf"/>
</dbReference>
<evidence type="ECO:0000313" key="4">
    <source>
        <dbReference type="Proteomes" id="UP000182011"/>
    </source>
</evidence>
<reference evidence="2 5" key="1">
    <citation type="submission" date="2015-11" db="EMBL/GenBank/DDBJ databases">
        <authorList>
            <person name="Varghese N."/>
        </authorList>
    </citation>
    <scope>NUCLEOTIDE SEQUENCE [LARGE SCALE GENOMIC DNA]</scope>
    <source>
        <strain evidence="2 5">JGI-8</strain>
    </source>
</reference>
<dbReference type="AlphaFoldDB" id="A0A0P1LT35"/>
<dbReference type="Proteomes" id="UP000182011">
    <property type="component" value="Unassembled WGS sequence"/>
</dbReference>
<accession>A0A0P1M455</accession>
<dbReference type="EMBL" id="FAOP01000004">
    <property type="protein sequence ID" value="CUU03716.1"/>
    <property type="molecule type" value="Genomic_DNA"/>
</dbReference>
<organism evidence="3 4">
    <name type="scientific">Candidatus Kryptonium thompsonii</name>
    <dbReference type="NCBI Taxonomy" id="1633631"/>
    <lineage>
        <taxon>Bacteria</taxon>
        <taxon>Pseudomonadati</taxon>
        <taxon>Candidatus Kryptoniota</taxon>
        <taxon>Candidatus Kryptonium</taxon>
    </lineage>
</organism>
<accession>A0A0P1P3T4</accession>
<evidence type="ECO:0000313" key="2">
    <source>
        <dbReference type="EMBL" id="CUS78896.1"/>
    </source>
</evidence>
<sequence length="305" mass="36682">MTQLQENIIKTLAYFSIFKHPLKIDELHRFLLFQRCTVDELKKEVEELKMAGKVFEIDNFLLIENDKSWILNRINGERLAVKFWKIAQFMAHIIKRFPFVRGIFISGSLAKWNVSTQTDIDFFIITKRGRLWLTRSALIAFKKFFLLNSKKFFCLNYFITDDHLEIEDRNIFTAIEIASVKPIFNLELYLKFLEANSWMKNFIPNFTPPSIPKLISKRSPFSQFLLEKFIEMPFNDSELDELDFVLMNKWQRIWQRRYPNLTEEERDLMFRCRPYASKAHPNNFQNFVLSEYENKLRTFFNESAK</sequence>
<keyword evidence="5" id="KW-1185">Reference proteome</keyword>
<accession>A0A0S4MXN7</accession>
<evidence type="ECO:0000313" key="5">
    <source>
        <dbReference type="Proteomes" id="UP000182200"/>
    </source>
</evidence>
<dbReference type="Proteomes" id="UP000182200">
    <property type="component" value="Unassembled WGS sequence"/>
</dbReference>
<accession>A0A0P1LGQ4</accession>
<feature type="coiled-coil region" evidence="1">
    <location>
        <begin position="31"/>
        <end position="58"/>
    </location>
</feature>
<dbReference type="EMBL" id="CZVI01000002">
    <property type="protein sequence ID" value="CUS78896.1"/>
    <property type="molecule type" value="Genomic_DNA"/>
</dbReference>
<dbReference type="STRING" id="1633631.GCA_001442925_00822"/>
<accession>A0A0N7MRU4</accession>
<accession>A0A0P1MUK1</accession>
<reference evidence="3 4" key="2">
    <citation type="submission" date="2015-11" db="EMBL/GenBank/DDBJ databases">
        <authorList>
            <person name="Zhang Y."/>
            <person name="Guo Z."/>
        </authorList>
    </citation>
    <scope>NUCLEOTIDE SEQUENCE [LARGE SCALE GENOMIC DNA]</scope>
    <source>
        <strain evidence="3">JGI-4</strain>
    </source>
</reference>
<dbReference type="RefSeq" id="WP_047134155.1">
    <property type="nucleotide sequence ID" value="NZ_CZVI01000002.1"/>
</dbReference>